<dbReference type="SMART" id="SM00401">
    <property type="entry name" value="ZnF_GATA"/>
    <property type="match status" value="1"/>
</dbReference>
<dbReference type="GO" id="GO:0043565">
    <property type="term" value="F:sequence-specific DNA binding"/>
    <property type="evidence" value="ECO:0007669"/>
    <property type="project" value="InterPro"/>
</dbReference>
<gene>
    <name evidence="4" type="ORF">INT44_001908</name>
</gene>
<feature type="compositionally biased region" description="Basic and acidic residues" evidence="2">
    <location>
        <begin position="566"/>
        <end position="590"/>
    </location>
</feature>
<dbReference type="PANTHER" id="PTHR28108:SF1">
    <property type="entry name" value="SWR1-COMPLEX PROTEIN 3"/>
    <property type="match status" value="1"/>
</dbReference>
<feature type="compositionally biased region" description="Polar residues" evidence="2">
    <location>
        <begin position="681"/>
        <end position="707"/>
    </location>
</feature>
<dbReference type="GO" id="GO:0000812">
    <property type="term" value="C:Swr1 complex"/>
    <property type="evidence" value="ECO:0007669"/>
    <property type="project" value="InterPro"/>
</dbReference>
<feature type="region of interest" description="Disordered" evidence="2">
    <location>
        <begin position="357"/>
        <end position="382"/>
    </location>
</feature>
<feature type="compositionally biased region" description="Polar residues" evidence="2">
    <location>
        <begin position="259"/>
        <end position="268"/>
    </location>
</feature>
<evidence type="ECO:0000256" key="2">
    <source>
        <dbReference type="SAM" id="MobiDB-lite"/>
    </source>
</evidence>
<proteinExistence type="predicted"/>
<dbReference type="GO" id="GO:0008270">
    <property type="term" value="F:zinc ion binding"/>
    <property type="evidence" value="ECO:0007669"/>
    <property type="project" value="UniProtKB-KW"/>
</dbReference>
<reference evidence="4" key="1">
    <citation type="submission" date="2020-12" db="EMBL/GenBank/DDBJ databases">
        <title>Metabolic potential, ecology and presence of endohyphal bacteria is reflected in genomic diversity of Mucoromycotina.</title>
        <authorList>
            <person name="Muszewska A."/>
            <person name="Okrasinska A."/>
            <person name="Steczkiewicz K."/>
            <person name="Drgas O."/>
            <person name="Orlowska M."/>
            <person name="Perlinska-Lenart U."/>
            <person name="Aleksandrzak-Piekarczyk T."/>
            <person name="Szatraj K."/>
            <person name="Zielenkiewicz U."/>
            <person name="Pilsyk S."/>
            <person name="Malc E."/>
            <person name="Mieczkowski P."/>
            <person name="Kruszewska J.S."/>
            <person name="Biernat P."/>
            <person name="Pawlowska J."/>
        </authorList>
    </citation>
    <scope>NUCLEOTIDE SEQUENCE</scope>
    <source>
        <strain evidence="4">WA0000051536</strain>
    </source>
</reference>
<dbReference type="OrthoDB" id="2162994at2759"/>
<feature type="compositionally biased region" description="Basic and acidic residues" evidence="2">
    <location>
        <begin position="487"/>
        <end position="497"/>
    </location>
</feature>
<keyword evidence="1" id="KW-0862">Zinc</keyword>
<dbReference type="Pfam" id="PF26242">
    <property type="entry name" value="Swc3_C"/>
    <property type="match status" value="1"/>
</dbReference>
<accession>A0A8H7Q3A0</accession>
<dbReference type="CDD" id="cd00202">
    <property type="entry name" value="ZnF_GATA"/>
    <property type="match status" value="1"/>
</dbReference>
<keyword evidence="5" id="KW-1185">Reference proteome</keyword>
<dbReference type="Pfam" id="PF00320">
    <property type="entry name" value="GATA"/>
    <property type="match status" value="1"/>
</dbReference>
<dbReference type="GO" id="GO:0140849">
    <property type="term" value="F:ATP-dependent H2AZ histone chaperone activity"/>
    <property type="evidence" value="ECO:0007669"/>
    <property type="project" value="InterPro"/>
</dbReference>
<dbReference type="InterPro" id="IPR037651">
    <property type="entry name" value="Swc3"/>
</dbReference>
<feature type="region of interest" description="Disordered" evidence="2">
    <location>
        <begin position="639"/>
        <end position="720"/>
    </location>
</feature>
<evidence type="ECO:0000259" key="3">
    <source>
        <dbReference type="PROSITE" id="PS50114"/>
    </source>
</evidence>
<dbReference type="InterPro" id="IPR013088">
    <property type="entry name" value="Znf_NHR/GATA"/>
</dbReference>
<dbReference type="InterPro" id="IPR000679">
    <property type="entry name" value="Znf_GATA"/>
</dbReference>
<feature type="compositionally biased region" description="Basic and acidic residues" evidence="2">
    <location>
        <begin position="367"/>
        <end position="380"/>
    </location>
</feature>
<feature type="domain" description="GATA-type" evidence="3">
    <location>
        <begin position="508"/>
        <end position="544"/>
    </location>
</feature>
<dbReference type="Gene3D" id="3.30.50.10">
    <property type="entry name" value="Erythroid Transcription Factor GATA-1, subunit A"/>
    <property type="match status" value="1"/>
</dbReference>
<keyword evidence="1" id="KW-0863">Zinc-finger</keyword>
<organism evidence="4 5">
    <name type="scientific">Umbelopsis vinacea</name>
    <dbReference type="NCBI Taxonomy" id="44442"/>
    <lineage>
        <taxon>Eukaryota</taxon>
        <taxon>Fungi</taxon>
        <taxon>Fungi incertae sedis</taxon>
        <taxon>Mucoromycota</taxon>
        <taxon>Mucoromycotina</taxon>
        <taxon>Umbelopsidomycetes</taxon>
        <taxon>Umbelopsidales</taxon>
        <taxon>Umbelopsidaceae</taxon>
        <taxon>Umbelopsis</taxon>
    </lineage>
</organism>
<feature type="compositionally biased region" description="Low complexity" evidence="2">
    <location>
        <begin position="642"/>
        <end position="670"/>
    </location>
</feature>
<protein>
    <recommendedName>
        <fullName evidence="3">GATA-type domain-containing protein</fullName>
    </recommendedName>
</protein>
<evidence type="ECO:0000313" key="4">
    <source>
        <dbReference type="EMBL" id="KAG2185118.1"/>
    </source>
</evidence>
<dbReference type="InterPro" id="IPR058986">
    <property type="entry name" value="Swc3_C"/>
</dbReference>
<dbReference type="PROSITE" id="PS50114">
    <property type="entry name" value="GATA_ZN_FINGER_2"/>
    <property type="match status" value="1"/>
</dbReference>
<feature type="compositionally biased region" description="Polar residues" evidence="2">
    <location>
        <begin position="603"/>
        <end position="612"/>
    </location>
</feature>
<feature type="region of interest" description="Disordered" evidence="2">
    <location>
        <begin position="566"/>
        <end position="612"/>
    </location>
</feature>
<feature type="region of interest" description="Disordered" evidence="2">
    <location>
        <begin position="244"/>
        <end position="268"/>
    </location>
</feature>
<dbReference type="AlphaFoldDB" id="A0A8H7Q3A0"/>
<sequence>TMKNSLAGIREQQRLVIMWYDTGARNTGMLVVFKVAYWGNFWQSSVTAISQMLTHEARWPRCPILPIPAMSSSLANARRKFDASVRAVHLPTDIDPQDLDEPGFKSVADSGVLLLSVLQSRMNWSNSIFPKYRHDNVMQPRRAANTRRKWPNMKFIGTYTLHLGPHVFPETNFYEAYRMESWTDVGVAAGVIKPITAPKAEVVDTPMLAKPDASPHLTATQSDVSMAEASQTSVVADETDAPLVITDDSNDMPVDTLKDASSQPPSISISDVLQSPNGASKLVHYDVVFEFKEVPNERFVLPKMAIPELLEDQKEILLSFMLPLEQASTEDYFKEPMAKIALWGSTSEDAEIQAAVSEAQKLQNSSKENEESHSEKEKAPHHQAITIKLQGADENIGIAIKRFLRPVEEVQKSMMEKCDISCSTVHHMMQQTTPLSFISSWIANAFMPFQPLKNKINTMPEIINGPIAAEKKRSELLNAIKLGKRPRSDYQEHEAATQKRGATHHPKDDNLLKCHYCSTRHTSMWRRGPDGEGTLCNGCGLKWKQGEILVGAPVISWHEEKQLAKQRKKEEEKMDAELPLEPKVEPVEKKKSVKQSSHRSNDGSKASSEQAMSPITSKNIGYMAAQIVQQQHKQVMLQNAATISSQSPTSQGSTPISSSPAAPSPIATKPPAKRKASAKSNTQSSTQASSPSDNNTTAPSPNASRLMSSAPAPTPTTAPMNAVQQSVTSGAGIPLPTLSIVFSDSIAFTHPNCGVALLEDIFSIKLRKDGFDATTIDIHKNFLQKSDFNIVFEGDARREILVMTATLSSQEVINRFGQVLIDPESTAKQHDVKIRFLEKLDPAGGGVVKRILERWVTANPLVSMVPPSSKPTDTSS</sequence>
<dbReference type="EMBL" id="JAEPRA010000005">
    <property type="protein sequence ID" value="KAG2185118.1"/>
    <property type="molecule type" value="Genomic_DNA"/>
</dbReference>
<evidence type="ECO:0000256" key="1">
    <source>
        <dbReference type="PROSITE-ProRule" id="PRU00094"/>
    </source>
</evidence>
<name>A0A8H7Q3A0_9FUNG</name>
<feature type="region of interest" description="Disordered" evidence="2">
    <location>
        <begin position="487"/>
        <end position="506"/>
    </location>
</feature>
<keyword evidence="1" id="KW-0479">Metal-binding</keyword>
<dbReference type="Proteomes" id="UP000612746">
    <property type="component" value="Unassembled WGS sequence"/>
</dbReference>
<comment type="caution">
    <text evidence="4">The sequence shown here is derived from an EMBL/GenBank/DDBJ whole genome shotgun (WGS) entry which is preliminary data.</text>
</comment>
<dbReference type="PANTHER" id="PTHR28108">
    <property type="entry name" value="SWR1-COMPLEX PROTEIN 3"/>
    <property type="match status" value="1"/>
</dbReference>
<dbReference type="SUPFAM" id="SSF57716">
    <property type="entry name" value="Glucocorticoid receptor-like (DNA-binding domain)"/>
    <property type="match status" value="1"/>
</dbReference>
<dbReference type="GO" id="GO:0006355">
    <property type="term" value="P:regulation of DNA-templated transcription"/>
    <property type="evidence" value="ECO:0007669"/>
    <property type="project" value="InterPro"/>
</dbReference>
<feature type="non-terminal residue" evidence="4">
    <location>
        <position position="1"/>
    </location>
</feature>
<evidence type="ECO:0000313" key="5">
    <source>
        <dbReference type="Proteomes" id="UP000612746"/>
    </source>
</evidence>